<sequence length="236" mass="25432">MAHSHFQLPFRNVQLHGTTTHSPSHSAPRTLALHGGGASSRLGYQPLLDWLAEHGHASVAFDFAGQGESTGRMADSGLRDRAQQALAVVDFLGMRRPVSLIASSMGGHIACSLIEALAPPALVLYCPAAYEAAALDVPFGPAFQQVIRATSDFASSPAFDALERFEGRLLLVLGAEDAVIPRQVEEEYCSRARRARSVEVLRLAGAGHHLHAWLQQRPAEFDRVAQRVRATLQGLG</sequence>
<dbReference type="RefSeq" id="WP_184865044.1">
    <property type="nucleotide sequence ID" value="NZ_JACHLK010000022.1"/>
</dbReference>
<protein>
    <submittedName>
        <fullName evidence="2">Pimeloyl-ACP methyl ester carboxylesterase</fullName>
    </submittedName>
</protein>
<dbReference type="PANTHER" id="PTHR43194:SF2">
    <property type="entry name" value="PEROXISOMAL MEMBRANE PROTEIN LPX1"/>
    <property type="match status" value="1"/>
</dbReference>
<dbReference type="Pfam" id="PF12146">
    <property type="entry name" value="Hydrolase_4"/>
    <property type="match status" value="1"/>
</dbReference>
<dbReference type="InterPro" id="IPR029058">
    <property type="entry name" value="AB_hydrolase_fold"/>
</dbReference>
<dbReference type="PANTHER" id="PTHR43194">
    <property type="entry name" value="HYDROLASE ALPHA/BETA FOLD FAMILY"/>
    <property type="match status" value="1"/>
</dbReference>
<proteinExistence type="predicted"/>
<dbReference type="Proteomes" id="UP000575083">
    <property type="component" value="Unassembled WGS sequence"/>
</dbReference>
<dbReference type="SUPFAM" id="SSF53474">
    <property type="entry name" value="alpha/beta-Hydrolases"/>
    <property type="match status" value="1"/>
</dbReference>
<dbReference type="AlphaFoldDB" id="A0A7X0PLE1"/>
<evidence type="ECO:0000313" key="2">
    <source>
        <dbReference type="EMBL" id="MBB6563722.1"/>
    </source>
</evidence>
<evidence type="ECO:0000313" key="3">
    <source>
        <dbReference type="Proteomes" id="UP000575083"/>
    </source>
</evidence>
<feature type="domain" description="Serine aminopeptidase S33" evidence="1">
    <location>
        <begin position="31"/>
        <end position="140"/>
    </location>
</feature>
<dbReference type="Gene3D" id="3.40.50.1820">
    <property type="entry name" value="alpha/beta hydrolase"/>
    <property type="match status" value="1"/>
</dbReference>
<gene>
    <name evidence="2" type="ORF">HNP48_006446</name>
</gene>
<name>A0A7X0PLE1_9BURK</name>
<evidence type="ECO:0000259" key="1">
    <source>
        <dbReference type="Pfam" id="PF12146"/>
    </source>
</evidence>
<keyword evidence="3" id="KW-1185">Reference proteome</keyword>
<dbReference type="InterPro" id="IPR050228">
    <property type="entry name" value="Carboxylesterase_BioH"/>
</dbReference>
<organism evidence="2 3">
    <name type="scientific">Acidovorax soli</name>
    <dbReference type="NCBI Taxonomy" id="592050"/>
    <lineage>
        <taxon>Bacteria</taxon>
        <taxon>Pseudomonadati</taxon>
        <taxon>Pseudomonadota</taxon>
        <taxon>Betaproteobacteria</taxon>
        <taxon>Burkholderiales</taxon>
        <taxon>Comamonadaceae</taxon>
        <taxon>Acidovorax</taxon>
    </lineage>
</organism>
<reference evidence="2 3" key="1">
    <citation type="submission" date="2020-08" db="EMBL/GenBank/DDBJ databases">
        <title>Functional genomics of gut bacteria from endangered species of beetles.</title>
        <authorList>
            <person name="Carlos-Shanley C."/>
        </authorList>
    </citation>
    <scope>NUCLEOTIDE SEQUENCE [LARGE SCALE GENOMIC DNA]</scope>
    <source>
        <strain evidence="2 3">S00198</strain>
    </source>
</reference>
<comment type="caution">
    <text evidence="2">The sequence shown here is derived from an EMBL/GenBank/DDBJ whole genome shotgun (WGS) entry which is preliminary data.</text>
</comment>
<dbReference type="InterPro" id="IPR022742">
    <property type="entry name" value="Hydrolase_4"/>
</dbReference>
<dbReference type="EMBL" id="JACHLK010000022">
    <property type="protein sequence ID" value="MBB6563722.1"/>
    <property type="molecule type" value="Genomic_DNA"/>
</dbReference>
<accession>A0A7X0PLE1</accession>